<dbReference type="InterPro" id="IPR010095">
    <property type="entry name" value="Cas12f1-like_TNB"/>
</dbReference>
<dbReference type="EMBL" id="QRNJ01000087">
    <property type="protein sequence ID" value="RHK33724.1"/>
    <property type="molecule type" value="Genomic_DNA"/>
</dbReference>
<dbReference type="GO" id="GO:0006310">
    <property type="term" value="P:DNA recombination"/>
    <property type="evidence" value="ECO:0007669"/>
    <property type="project" value="UniProtKB-KW"/>
</dbReference>
<dbReference type="InterPro" id="IPR001959">
    <property type="entry name" value="Transposase"/>
</dbReference>
<evidence type="ECO:0000313" key="9">
    <source>
        <dbReference type="Proteomes" id="UP000283497"/>
    </source>
</evidence>
<evidence type="ECO:0000256" key="2">
    <source>
        <dbReference type="ARBA" id="ARBA00022578"/>
    </source>
</evidence>
<evidence type="ECO:0000259" key="6">
    <source>
        <dbReference type="Pfam" id="PF07282"/>
    </source>
</evidence>
<keyword evidence="3" id="KW-0238">DNA-binding</keyword>
<keyword evidence="4" id="KW-0233">DNA recombination</keyword>
<keyword evidence="2" id="KW-0815">Transposition</keyword>
<dbReference type="Proteomes" id="UP000283497">
    <property type="component" value="Unassembled WGS sequence"/>
</dbReference>
<evidence type="ECO:0000256" key="1">
    <source>
        <dbReference type="ARBA" id="ARBA00008761"/>
    </source>
</evidence>
<comment type="caution">
    <text evidence="7">The sequence shown here is derived from an EMBL/GenBank/DDBJ whole genome shotgun (WGS) entry which is preliminary data.</text>
</comment>
<dbReference type="EMBL" id="QRQO01000032">
    <property type="protein sequence ID" value="RHN11784.1"/>
    <property type="molecule type" value="Genomic_DNA"/>
</dbReference>
<evidence type="ECO:0000256" key="3">
    <source>
        <dbReference type="ARBA" id="ARBA00023125"/>
    </source>
</evidence>
<dbReference type="RefSeq" id="WP_118315225.1">
    <property type="nucleotide sequence ID" value="NZ_QRNJ01000087.1"/>
</dbReference>
<evidence type="ECO:0000313" key="8">
    <source>
        <dbReference type="EMBL" id="RHN11784.1"/>
    </source>
</evidence>
<dbReference type="Pfam" id="PF07282">
    <property type="entry name" value="Cas12f1-like_TNB"/>
    <property type="match status" value="1"/>
</dbReference>
<evidence type="ECO:0000259" key="5">
    <source>
        <dbReference type="Pfam" id="PF01385"/>
    </source>
</evidence>
<name>A0A415G3I4_9FIRM</name>
<protein>
    <submittedName>
        <fullName evidence="7">Transposase</fullName>
    </submittedName>
</protein>
<accession>A0A415G3I4</accession>
<feature type="domain" description="Probable transposase IS891/IS1136/IS1341" evidence="5">
    <location>
        <begin position="221"/>
        <end position="321"/>
    </location>
</feature>
<dbReference type="GO" id="GO:0032196">
    <property type="term" value="P:transposition"/>
    <property type="evidence" value="ECO:0007669"/>
    <property type="project" value="UniProtKB-KW"/>
</dbReference>
<dbReference type="Proteomes" id="UP000283700">
    <property type="component" value="Unassembled WGS sequence"/>
</dbReference>
<dbReference type="GO" id="GO:0003677">
    <property type="term" value="F:DNA binding"/>
    <property type="evidence" value="ECO:0007669"/>
    <property type="project" value="UniProtKB-KW"/>
</dbReference>
<evidence type="ECO:0000313" key="10">
    <source>
        <dbReference type="Proteomes" id="UP000283700"/>
    </source>
</evidence>
<dbReference type="Pfam" id="PF01385">
    <property type="entry name" value="OrfB_IS605"/>
    <property type="match status" value="1"/>
</dbReference>
<organism evidence="7 9">
    <name type="scientific">Anaerobutyricum hallii</name>
    <dbReference type="NCBI Taxonomy" id="39488"/>
    <lineage>
        <taxon>Bacteria</taxon>
        <taxon>Bacillati</taxon>
        <taxon>Bacillota</taxon>
        <taxon>Clostridia</taxon>
        <taxon>Lachnospirales</taxon>
        <taxon>Lachnospiraceae</taxon>
        <taxon>Anaerobutyricum</taxon>
    </lineage>
</organism>
<proteinExistence type="inferred from homology"/>
<feature type="domain" description="Cas12f1-like TNB" evidence="6">
    <location>
        <begin position="343"/>
        <end position="420"/>
    </location>
</feature>
<gene>
    <name evidence="7" type="ORF">DW068_15375</name>
    <name evidence="8" type="ORF">DWZ29_11195</name>
</gene>
<reference evidence="9 10" key="1">
    <citation type="submission" date="2018-08" db="EMBL/GenBank/DDBJ databases">
        <title>A genome reference for cultivated species of the human gut microbiota.</title>
        <authorList>
            <person name="Zou Y."/>
            <person name="Xue W."/>
            <person name="Luo G."/>
        </authorList>
    </citation>
    <scope>NUCLEOTIDE SEQUENCE [LARGE SCALE GENOMIC DNA]</scope>
    <source>
        <strain evidence="8 10">AF31-17AC</strain>
        <strain evidence="7 9">AF45-14BH</strain>
    </source>
</reference>
<sequence>MKKAVPMILSEDNFKQIFAFADRYSRLAKLLYNAALFRIRQVFTGWDKEERTNLEKSVFAEIQCAKETYKGFTCRRVLSYKALDKILRANKNPDFFAGLPMQTAQSIVRQATIDFKAWLSALKVYKKDPSSFTGRPRMPRYCRLDKKTFKVTNQDAVLYPSEDGKGCLLKLPNMTENRIPLSYLKDTADLREIVFKPYYGRYIMTFIIEDAVPPCYPDMPNMAGVDLGTDNIAAIACTDGSSVVYKGGAILSANQFFAKQKASAVSILTRGKTYSHAASAFLNNLSLKHDCFIKDQMHKLSAAIIQYCIDHRIGVLVVGTNRLWKQRASMSKKSNQKFVSVPHDKLRWMLSYKAMVAGIDVVWQEESYTSKADCTAGDFIPVYGKVKGHPVFSGRRVERGLYLCKDGYCINADCNGAANILRKAFPDAWAACGDYHFLAAPDVIGFKDLNPAVFPDRQRQQSANKKD</sequence>
<comment type="similarity">
    <text evidence="1">In the C-terminal section; belongs to the transposase 35 family.</text>
</comment>
<dbReference type="NCBIfam" id="NF040570">
    <property type="entry name" value="guided_TnpB"/>
    <property type="match status" value="1"/>
</dbReference>
<dbReference type="AlphaFoldDB" id="A0A415G3I4"/>
<evidence type="ECO:0000256" key="4">
    <source>
        <dbReference type="ARBA" id="ARBA00023172"/>
    </source>
</evidence>
<dbReference type="NCBIfam" id="TIGR01766">
    <property type="entry name" value="IS200/IS605 family accessory protein TnpB-like domain"/>
    <property type="match status" value="1"/>
</dbReference>
<evidence type="ECO:0000313" key="7">
    <source>
        <dbReference type="EMBL" id="RHK33724.1"/>
    </source>
</evidence>